<sequence>MTTKPRRPQPDVDANQLNHADFRWFILHYPAFLIQGGIRRTSWVAIGLTLAQFGDYATGTRVNPSKKLLHHLTGAHHTTITKMLEYLKRQGVLEVTDKHQGRNGGQPYEVFRFRRNDLVKEILEKRDAHDWPQQASPIPAPASATPEPANAGTEPATASPEDNRNDSNEMNVKNRSGNPSPAPVVAPPSARDGAAEESEPAINWSDETVAELIELFKDDEPLARPEDSVVESHRRVDEWAKRRG</sequence>
<evidence type="ECO:0008006" key="4">
    <source>
        <dbReference type="Google" id="ProtNLM"/>
    </source>
</evidence>
<gene>
    <name evidence="2" type="ORF">HD600_000203</name>
</gene>
<feature type="region of interest" description="Disordered" evidence="1">
    <location>
        <begin position="126"/>
        <end position="204"/>
    </location>
</feature>
<dbReference type="Proteomes" id="UP000517712">
    <property type="component" value="Unassembled WGS sequence"/>
</dbReference>
<evidence type="ECO:0000313" key="3">
    <source>
        <dbReference type="Proteomes" id="UP000517712"/>
    </source>
</evidence>
<reference evidence="2 3" key="1">
    <citation type="submission" date="2020-08" db="EMBL/GenBank/DDBJ databases">
        <title>Sequencing the genomes of 1000 actinobacteria strains.</title>
        <authorList>
            <person name="Klenk H.-P."/>
        </authorList>
    </citation>
    <scope>NUCLEOTIDE SEQUENCE [LARGE SCALE GENOMIC DNA]</scope>
    <source>
        <strain evidence="2 3">DSM 24823</strain>
    </source>
</reference>
<dbReference type="RefSeq" id="WP_184280951.1">
    <property type="nucleotide sequence ID" value="NZ_BAAAPG010000001.1"/>
</dbReference>
<protein>
    <recommendedName>
        <fullName evidence="4">Helix-turn-helix protein</fullName>
    </recommendedName>
</protein>
<feature type="compositionally biased region" description="Low complexity" evidence="1">
    <location>
        <begin position="132"/>
        <end position="151"/>
    </location>
</feature>
<feature type="region of interest" description="Disordered" evidence="1">
    <location>
        <begin position="220"/>
        <end position="244"/>
    </location>
</feature>
<evidence type="ECO:0000313" key="2">
    <source>
        <dbReference type="EMBL" id="MBB5741706.1"/>
    </source>
</evidence>
<organism evidence="2 3">
    <name type="scientific">Microbacterium ginsengiterrae</name>
    <dbReference type="NCBI Taxonomy" id="546115"/>
    <lineage>
        <taxon>Bacteria</taxon>
        <taxon>Bacillati</taxon>
        <taxon>Actinomycetota</taxon>
        <taxon>Actinomycetes</taxon>
        <taxon>Micrococcales</taxon>
        <taxon>Microbacteriaceae</taxon>
        <taxon>Microbacterium</taxon>
    </lineage>
</organism>
<name>A0A7W9C9U7_9MICO</name>
<dbReference type="EMBL" id="JACHMU010000001">
    <property type="protein sequence ID" value="MBB5741706.1"/>
    <property type="molecule type" value="Genomic_DNA"/>
</dbReference>
<proteinExistence type="predicted"/>
<dbReference type="AlphaFoldDB" id="A0A7W9C9U7"/>
<evidence type="ECO:0000256" key="1">
    <source>
        <dbReference type="SAM" id="MobiDB-lite"/>
    </source>
</evidence>
<accession>A0A7W9C9U7</accession>
<comment type="caution">
    <text evidence="2">The sequence shown here is derived from an EMBL/GenBank/DDBJ whole genome shotgun (WGS) entry which is preliminary data.</text>
</comment>
<feature type="compositionally biased region" description="Polar residues" evidence="1">
    <location>
        <begin position="168"/>
        <end position="178"/>
    </location>
</feature>
<keyword evidence="3" id="KW-1185">Reference proteome</keyword>